<sequence length="57" mass="6316">MSTTATEIRCGNAYVNLYLGSFAFVRIRDNEVKVPEIPALIKALEAAYAAAQLQEQR</sequence>
<protein>
    <submittedName>
        <fullName evidence="1">Uncharacterized protein</fullName>
    </submittedName>
</protein>
<dbReference type="Proteomes" id="UP000515734">
    <property type="component" value="Chromosome"/>
</dbReference>
<evidence type="ECO:0000313" key="1">
    <source>
        <dbReference type="EMBL" id="BCI54916.1"/>
    </source>
</evidence>
<accession>A0A6S6PAA5</accession>
<organism evidence="1 2">
    <name type="scientific">Mycolicibacterium litorale</name>
    <dbReference type="NCBI Taxonomy" id="758802"/>
    <lineage>
        <taxon>Bacteria</taxon>
        <taxon>Bacillati</taxon>
        <taxon>Actinomycetota</taxon>
        <taxon>Actinomycetes</taxon>
        <taxon>Mycobacteriales</taxon>
        <taxon>Mycobacteriaceae</taxon>
        <taxon>Mycolicibacterium</taxon>
    </lineage>
</organism>
<evidence type="ECO:0000313" key="2">
    <source>
        <dbReference type="Proteomes" id="UP000515734"/>
    </source>
</evidence>
<dbReference type="EMBL" id="AP023287">
    <property type="protein sequence ID" value="BCI54916.1"/>
    <property type="molecule type" value="Genomic_DNA"/>
</dbReference>
<dbReference type="AlphaFoldDB" id="A0A6S6PAA5"/>
<gene>
    <name evidence="1" type="ORF">NIIDNTM18_41940</name>
</gene>
<proteinExistence type="predicted"/>
<reference evidence="1 2" key="1">
    <citation type="submission" date="2020-07" db="EMBL/GenBank/DDBJ databases">
        <title>Complete genome sequence of Mycolicibacterium litorale like strain isolated from cardiac implantable electronic device infection.</title>
        <authorList>
            <person name="Fukano H."/>
            <person name="Miyama H."/>
            <person name="Hoshino Y."/>
        </authorList>
    </citation>
    <scope>NUCLEOTIDE SEQUENCE [LARGE SCALE GENOMIC DNA]</scope>
    <source>
        <strain evidence="1 2">NIIDNTM18</strain>
    </source>
</reference>
<name>A0A6S6PAA5_9MYCO</name>